<dbReference type="Proteomes" id="UP000799750">
    <property type="component" value="Unassembled WGS sequence"/>
</dbReference>
<name>A0A6A6QZK9_9PEZI</name>
<feature type="region of interest" description="Disordered" evidence="1">
    <location>
        <begin position="162"/>
        <end position="184"/>
    </location>
</feature>
<sequence length="184" mass="19880">MSRAGGCNLGVRKRGGCFGVGLLQVLDGAPGLFGLKVSKMSRAGRCELGVWKRGTRFPGPEAWLLELPGMQKGLLLAIGDRLLTGDLNMETQAKKGKTAHPWYLQAEAAEEAKTKTGLKWLCATLRATDRKPLIVNRSAEGRLGLTLQPDEWFQFHGKVMPLPGQPREGRKDSALDAAGCNRAG</sequence>
<keyword evidence="3" id="KW-1185">Reference proteome</keyword>
<evidence type="ECO:0000313" key="2">
    <source>
        <dbReference type="EMBL" id="KAF2497928.1"/>
    </source>
</evidence>
<accession>A0A6A6QZK9</accession>
<protein>
    <submittedName>
        <fullName evidence="2">Uncharacterized protein</fullName>
    </submittedName>
</protein>
<evidence type="ECO:0000313" key="3">
    <source>
        <dbReference type="Proteomes" id="UP000799750"/>
    </source>
</evidence>
<evidence type="ECO:0000256" key="1">
    <source>
        <dbReference type="SAM" id="MobiDB-lite"/>
    </source>
</evidence>
<dbReference type="AlphaFoldDB" id="A0A6A6QZK9"/>
<proteinExistence type="predicted"/>
<gene>
    <name evidence="2" type="ORF">BU16DRAFT_580492</name>
</gene>
<dbReference type="EMBL" id="MU004186">
    <property type="protein sequence ID" value="KAF2497928.1"/>
    <property type="molecule type" value="Genomic_DNA"/>
</dbReference>
<reference evidence="2" key="1">
    <citation type="journal article" date="2020" name="Stud. Mycol.">
        <title>101 Dothideomycetes genomes: a test case for predicting lifestyles and emergence of pathogens.</title>
        <authorList>
            <person name="Haridas S."/>
            <person name="Albert R."/>
            <person name="Binder M."/>
            <person name="Bloem J."/>
            <person name="Labutti K."/>
            <person name="Salamov A."/>
            <person name="Andreopoulos B."/>
            <person name="Baker S."/>
            <person name="Barry K."/>
            <person name="Bills G."/>
            <person name="Bluhm B."/>
            <person name="Cannon C."/>
            <person name="Castanera R."/>
            <person name="Culley D."/>
            <person name="Daum C."/>
            <person name="Ezra D."/>
            <person name="Gonzalez J."/>
            <person name="Henrissat B."/>
            <person name="Kuo A."/>
            <person name="Liang C."/>
            <person name="Lipzen A."/>
            <person name="Lutzoni F."/>
            <person name="Magnuson J."/>
            <person name="Mondo S."/>
            <person name="Nolan M."/>
            <person name="Ohm R."/>
            <person name="Pangilinan J."/>
            <person name="Park H.-J."/>
            <person name="Ramirez L."/>
            <person name="Alfaro M."/>
            <person name="Sun H."/>
            <person name="Tritt A."/>
            <person name="Yoshinaga Y."/>
            <person name="Zwiers L.-H."/>
            <person name="Turgeon B."/>
            <person name="Goodwin S."/>
            <person name="Spatafora J."/>
            <person name="Crous P."/>
            <person name="Grigoriev I."/>
        </authorList>
    </citation>
    <scope>NUCLEOTIDE SEQUENCE</scope>
    <source>
        <strain evidence="2">CBS 269.34</strain>
    </source>
</reference>
<organism evidence="2 3">
    <name type="scientific">Lophium mytilinum</name>
    <dbReference type="NCBI Taxonomy" id="390894"/>
    <lineage>
        <taxon>Eukaryota</taxon>
        <taxon>Fungi</taxon>
        <taxon>Dikarya</taxon>
        <taxon>Ascomycota</taxon>
        <taxon>Pezizomycotina</taxon>
        <taxon>Dothideomycetes</taxon>
        <taxon>Pleosporomycetidae</taxon>
        <taxon>Mytilinidiales</taxon>
        <taxon>Mytilinidiaceae</taxon>
        <taxon>Lophium</taxon>
    </lineage>
</organism>